<dbReference type="InterPro" id="IPR004835">
    <property type="entry name" value="Chitin_synth"/>
</dbReference>
<comment type="catalytic activity">
    <reaction evidence="9">
        <text>[(1-&gt;4)-N-acetyl-beta-D-glucosaminyl](n) + UDP-N-acetyl-alpha-D-glucosamine = [(1-&gt;4)-N-acetyl-beta-D-glucosaminyl](n+1) + UDP + H(+)</text>
        <dbReference type="Rhea" id="RHEA:16637"/>
        <dbReference type="Rhea" id="RHEA-COMP:9593"/>
        <dbReference type="Rhea" id="RHEA-COMP:9595"/>
        <dbReference type="ChEBI" id="CHEBI:15378"/>
        <dbReference type="ChEBI" id="CHEBI:17029"/>
        <dbReference type="ChEBI" id="CHEBI:57705"/>
        <dbReference type="ChEBI" id="CHEBI:58223"/>
        <dbReference type="EC" id="2.4.1.16"/>
    </reaction>
</comment>
<comment type="subcellular location">
    <subcellularLocation>
        <location evidence="1">Cell membrane</location>
        <topology evidence="1">Multi-pass membrane protein</topology>
    </subcellularLocation>
</comment>
<keyword evidence="5" id="KW-0808">Transferase</keyword>
<dbReference type="GO" id="GO:0071555">
    <property type="term" value="P:cell wall organization"/>
    <property type="evidence" value="ECO:0007669"/>
    <property type="project" value="UniProtKB-KW"/>
</dbReference>
<organism evidence="11 12">
    <name type="scientific">Trametes pubescens</name>
    <name type="common">White-rot fungus</name>
    <dbReference type="NCBI Taxonomy" id="154538"/>
    <lineage>
        <taxon>Eukaryota</taxon>
        <taxon>Fungi</taxon>
        <taxon>Dikarya</taxon>
        <taxon>Basidiomycota</taxon>
        <taxon>Agaricomycotina</taxon>
        <taxon>Agaricomycetes</taxon>
        <taxon>Polyporales</taxon>
        <taxon>Polyporaceae</taxon>
        <taxon>Trametes</taxon>
    </lineage>
</organism>
<keyword evidence="12" id="KW-1185">Reference proteome</keyword>
<dbReference type="STRING" id="154538.A0A1M2V8F8"/>
<comment type="caution">
    <text evidence="11">The sequence shown here is derived from an EMBL/GenBank/DDBJ whole genome shotgun (WGS) entry which is preliminary data.</text>
</comment>
<dbReference type="GO" id="GO:0006031">
    <property type="term" value="P:chitin biosynthetic process"/>
    <property type="evidence" value="ECO:0007669"/>
    <property type="project" value="TreeGrafter"/>
</dbReference>
<keyword evidence="8" id="KW-0961">Cell wall biogenesis/degradation</keyword>
<keyword evidence="3" id="KW-1003">Cell membrane</keyword>
<evidence type="ECO:0000256" key="4">
    <source>
        <dbReference type="ARBA" id="ARBA00022676"/>
    </source>
</evidence>
<evidence type="ECO:0000256" key="8">
    <source>
        <dbReference type="ARBA" id="ARBA00023316"/>
    </source>
</evidence>
<dbReference type="AlphaFoldDB" id="A0A1M2V8F8"/>
<feature type="transmembrane region" description="Helical" evidence="10">
    <location>
        <begin position="93"/>
        <end position="110"/>
    </location>
</feature>
<dbReference type="PANTHER" id="PTHR22914">
    <property type="entry name" value="CHITIN SYNTHASE"/>
    <property type="match status" value="1"/>
</dbReference>
<evidence type="ECO:0000256" key="3">
    <source>
        <dbReference type="ARBA" id="ARBA00022475"/>
    </source>
</evidence>
<name>A0A1M2V8F8_TRAPU</name>
<evidence type="ECO:0000256" key="2">
    <source>
        <dbReference type="ARBA" id="ARBA00012543"/>
    </source>
</evidence>
<dbReference type="PANTHER" id="PTHR22914:SF9">
    <property type="entry name" value="CHITIN SYNTHASE 1"/>
    <property type="match status" value="1"/>
</dbReference>
<protein>
    <recommendedName>
        <fullName evidence="2">chitin synthase</fullName>
        <ecNumber evidence="2">2.4.1.16</ecNumber>
    </recommendedName>
</protein>
<dbReference type="GO" id="GO:0004100">
    <property type="term" value="F:chitin synthase activity"/>
    <property type="evidence" value="ECO:0007669"/>
    <property type="project" value="UniProtKB-EC"/>
</dbReference>
<evidence type="ECO:0000256" key="10">
    <source>
        <dbReference type="SAM" id="Phobius"/>
    </source>
</evidence>
<accession>A0A1M2V8F8</accession>
<evidence type="ECO:0000256" key="5">
    <source>
        <dbReference type="ARBA" id="ARBA00022679"/>
    </source>
</evidence>
<evidence type="ECO:0000256" key="6">
    <source>
        <dbReference type="ARBA" id="ARBA00022692"/>
    </source>
</evidence>
<sequence>MTQANYYISFAILSESLEDPSFHLGKAIHVINVVLDYLYIGLLIMCYVLSLGNRPQGAKWGYKLAFVGFAFITIYMTVRSISTTLSVDRYNDALRVTVQFAAIFLAVKGIESVVRADRDFSLSTEFFANPLFRNIIFSILATIGFDVSWGTKGDDSTPPKLGVVPLAKPENPEVVVKISTKVEVIDRTYDEAIRDLYEPDKEEPITPEEPKGLELEQDYYRSFRTHNATGTASTKGAQHTINGYMAFILFSITGLALIRFVGSTLYMIMRLSSGE</sequence>
<dbReference type="Proteomes" id="UP000184267">
    <property type="component" value="Unassembled WGS sequence"/>
</dbReference>
<dbReference type="EMBL" id="MNAD01001590">
    <property type="protein sequence ID" value="OJT03865.1"/>
    <property type="molecule type" value="Genomic_DNA"/>
</dbReference>
<evidence type="ECO:0000256" key="7">
    <source>
        <dbReference type="ARBA" id="ARBA00023136"/>
    </source>
</evidence>
<dbReference type="GO" id="GO:0005886">
    <property type="term" value="C:plasma membrane"/>
    <property type="evidence" value="ECO:0007669"/>
    <property type="project" value="UniProtKB-SubCell"/>
</dbReference>
<evidence type="ECO:0000313" key="11">
    <source>
        <dbReference type="EMBL" id="OJT03865.1"/>
    </source>
</evidence>
<evidence type="ECO:0000256" key="9">
    <source>
        <dbReference type="ARBA" id="ARBA00048014"/>
    </source>
</evidence>
<feature type="transmembrane region" description="Helical" evidence="10">
    <location>
        <begin position="27"/>
        <end position="49"/>
    </location>
</feature>
<keyword evidence="6 10" id="KW-0812">Transmembrane</keyword>
<reference evidence="11 12" key="1">
    <citation type="submission" date="2016-10" db="EMBL/GenBank/DDBJ databases">
        <title>Genome sequence of the basidiomycete white-rot fungus Trametes pubescens.</title>
        <authorList>
            <person name="Makela M.R."/>
            <person name="Granchi Z."/>
            <person name="Peng M."/>
            <person name="De Vries R.P."/>
            <person name="Grigoriev I."/>
            <person name="Riley R."/>
            <person name="Hilden K."/>
        </authorList>
    </citation>
    <scope>NUCLEOTIDE SEQUENCE [LARGE SCALE GENOMIC DNA]</scope>
    <source>
        <strain evidence="11 12">FBCC735</strain>
    </source>
</reference>
<evidence type="ECO:0000256" key="1">
    <source>
        <dbReference type="ARBA" id="ARBA00004651"/>
    </source>
</evidence>
<feature type="transmembrane region" description="Helical" evidence="10">
    <location>
        <begin position="61"/>
        <end position="81"/>
    </location>
</feature>
<feature type="transmembrane region" description="Helical" evidence="10">
    <location>
        <begin position="131"/>
        <end position="151"/>
    </location>
</feature>
<keyword evidence="4" id="KW-0328">Glycosyltransferase</keyword>
<gene>
    <name evidence="11" type="ORF">TRAPUB_5456</name>
</gene>
<keyword evidence="7 10" id="KW-0472">Membrane</keyword>
<feature type="transmembrane region" description="Helical" evidence="10">
    <location>
        <begin position="244"/>
        <end position="269"/>
    </location>
</feature>
<dbReference type="EC" id="2.4.1.16" evidence="2"/>
<dbReference type="GO" id="GO:0030428">
    <property type="term" value="C:cell septum"/>
    <property type="evidence" value="ECO:0007669"/>
    <property type="project" value="TreeGrafter"/>
</dbReference>
<proteinExistence type="predicted"/>
<dbReference type="OrthoDB" id="26569at2759"/>
<keyword evidence="10" id="KW-1133">Transmembrane helix</keyword>
<evidence type="ECO:0000313" key="12">
    <source>
        <dbReference type="Proteomes" id="UP000184267"/>
    </source>
</evidence>